<organism evidence="5 6">
    <name type="scientific">Gynuella sunshinyii YC6258</name>
    <dbReference type="NCBI Taxonomy" id="1445510"/>
    <lineage>
        <taxon>Bacteria</taxon>
        <taxon>Pseudomonadati</taxon>
        <taxon>Pseudomonadota</taxon>
        <taxon>Gammaproteobacteria</taxon>
        <taxon>Oceanospirillales</taxon>
        <taxon>Saccharospirillaceae</taxon>
        <taxon>Gynuella</taxon>
    </lineage>
</organism>
<dbReference type="RefSeq" id="WP_044617139.1">
    <property type="nucleotide sequence ID" value="NZ_CP007142.1"/>
</dbReference>
<keyword evidence="6" id="KW-1185">Reference proteome</keyword>
<dbReference type="PANTHER" id="PTHR31817">
    <property type="match status" value="1"/>
</dbReference>
<proteinExistence type="predicted"/>
<evidence type="ECO:0000313" key="6">
    <source>
        <dbReference type="Proteomes" id="UP000032266"/>
    </source>
</evidence>
<dbReference type="HOGENOM" id="CLU_050360_0_0_6"/>
<evidence type="ECO:0000256" key="1">
    <source>
        <dbReference type="ARBA" id="ARBA00001947"/>
    </source>
</evidence>
<dbReference type="AlphaFoldDB" id="A0A0C5VMT0"/>
<keyword evidence="2" id="KW-0645">Protease</keyword>
<dbReference type="EMBL" id="CP007142">
    <property type="protein sequence ID" value="AJQ94643.1"/>
    <property type="molecule type" value="Genomic_DNA"/>
</dbReference>
<evidence type="ECO:0000256" key="4">
    <source>
        <dbReference type="ARBA" id="ARBA00023049"/>
    </source>
</evidence>
<dbReference type="GO" id="GO:0008237">
    <property type="term" value="F:metallopeptidase activity"/>
    <property type="evidence" value="ECO:0007669"/>
    <property type="project" value="UniProtKB-KW"/>
</dbReference>
<accession>A0A0C5VMT0</accession>
<keyword evidence="3" id="KW-0378">Hydrolase</keyword>
<evidence type="ECO:0000256" key="3">
    <source>
        <dbReference type="ARBA" id="ARBA00022801"/>
    </source>
</evidence>
<dbReference type="PANTHER" id="PTHR31817:SF0">
    <property type="entry name" value="CHROMOSOME UNDETERMINED SCAFFOLD_67, WHOLE GENOME SHOTGUN SEQUENCE"/>
    <property type="match status" value="1"/>
</dbReference>
<reference evidence="5 6" key="1">
    <citation type="submission" date="2014-01" db="EMBL/GenBank/DDBJ databases">
        <title>Full genme sequencing of cellulolytic bacterium Gynuella sunshinyii YC6258T gen. nov., sp. nov.</title>
        <authorList>
            <person name="Khan H."/>
            <person name="Chung E.J."/>
            <person name="Chung Y.R."/>
        </authorList>
    </citation>
    <scope>NUCLEOTIDE SEQUENCE [LARGE SCALE GENOMIC DNA]</scope>
    <source>
        <strain evidence="5 6">YC6258</strain>
    </source>
</reference>
<dbReference type="OrthoDB" id="9785840at2"/>
<dbReference type="GO" id="GO:0080164">
    <property type="term" value="P:regulation of nitric oxide metabolic process"/>
    <property type="evidence" value="ECO:0007669"/>
    <property type="project" value="TreeGrafter"/>
</dbReference>
<sequence>MNVLTDFNQIVKELSEKLNSLQSPIRILDSINWPANIRQEFLKQEGKVLPEINKDTYLSKNLGYDPQQLQHDFFTLETEISKKLGQLNPAGALLIKMCREFRIVLRMIEARGTPAFHALSTELYGGAHDVFHPGEPSLAELGIMLEKVLEGMRHDFLPQDEKNLTAEEAVVILADKLNTSMKGIPVKVVISDGIVSDAAAGSDTIKINKDAMFSMRELEILEVHEGWIHLGTTFNGLSQPYLKALAKGTPSATVTQEGLAVLTEIITLHSTPERLSKLVSRIRAATMATDGADFVEIYRYFTDKGIPAPDAFTITSRAFRGSVPTGLPFTKDISYIKGFVLVYNLIRVAIQLGRIDRLPILMCGKINLDDFKSYTELLDNGTIMAPSFIPPHFSDFRGLAAWLSFGKFIGNLSFEKLEQDYAHLF</sequence>
<keyword evidence="4" id="KW-0482">Metalloprotease</keyword>
<evidence type="ECO:0008006" key="7">
    <source>
        <dbReference type="Google" id="ProtNLM"/>
    </source>
</evidence>
<dbReference type="KEGG" id="gsn:YC6258_02606"/>
<dbReference type="GO" id="GO:0006508">
    <property type="term" value="P:proteolysis"/>
    <property type="evidence" value="ECO:0007669"/>
    <property type="project" value="UniProtKB-KW"/>
</dbReference>
<name>A0A0C5VMT0_9GAMM</name>
<dbReference type="PATRIC" id="fig|1445510.3.peg.2559"/>
<gene>
    <name evidence="5" type="ORF">YC6258_02606</name>
</gene>
<dbReference type="Pfam" id="PF08014">
    <property type="entry name" value="MATCAP"/>
    <property type="match status" value="1"/>
</dbReference>
<comment type="cofactor">
    <cofactor evidence="1">
        <name>Zn(2+)</name>
        <dbReference type="ChEBI" id="CHEBI:29105"/>
    </cofactor>
</comment>
<dbReference type="STRING" id="1445510.YC6258_02606"/>
<evidence type="ECO:0000313" key="5">
    <source>
        <dbReference type="EMBL" id="AJQ94643.1"/>
    </source>
</evidence>
<dbReference type="Proteomes" id="UP000032266">
    <property type="component" value="Chromosome"/>
</dbReference>
<dbReference type="SMART" id="SM01154">
    <property type="entry name" value="DUF1704"/>
    <property type="match status" value="1"/>
</dbReference>
<dbReference type="InterPro" id="IPR012548">
    <property type="entry name" value="MATCAP"/>
</dbReference>
<protein>
    <recommendedName>
        <fullName evidence="7">Flavohemoglobin expression-modulating QEGLA motif protein</fullName>
    </recommendedName>
</protein>
<evidence type="ECO:0000256" key="2">
    <source>
        <dbReference type="ARBA" id="ARBA00022670"/>
    </source>
</evidence>